<evidence type="ECO:0000313" key="3">
    <source>
        <dbReference type="Proteomes" id="UP000467840"/>
    </source>
</evidence>
<dbReference type="AlphaFoldDB" id="A0A6A6MHS6"/>
<sequence>MDASSFGIVVLTKKSFRNPYTIEELRFLASKKNLVPIFFDLTLDDCLVRDIVEKRGELWEKHGGELWLLYGGSEKEWKEAVNGLSQVDEWKLEAQEGKTQEKELTVGWSKSSLMEENERSNTWGMEPRKVKNQLYGRNLKRRLRCKAQKFLKGSASEAKKWWTLCKEKKINKNHVRERDCLCQGSRELARQNFFWNLPIDINREKGRIKSFEEQEEEAIYGVRKELMRNIPFLVVIDNWRVKRTGGITNLLLDTINRMPLREMSWSGRESDTLKSNIFLLQLFELCFSIFDHADGPRSLASRMVQASGWFGPSAIPVSLLALAANKIPQSIGGTVMQKIIALLELWSHFIIHQKVRSRSILHVVEI</sequence>
<dbReference type="Pfam" id="PF25895">
    <property type="entry name" value="WHD_plant_disease"/>
    <property type="match status" value="1"/>
</dbReference>
<protein>
    <recommendedName>
        <fullName evidence="1">Plant disease resistance WDH domain-containing protein</fullName>
    </recommendedName>
</protein>
<dbReference type="GO" id="GO:0000725">
    <property type="term" value="P:recombinational repair"/>
    <property type="evidence" value="ECO:0007669"/>
    <property type="project" value="TreeGrafter"/>
</dbReference>
<dbReference type="Proteomes" id="UP000467840">
    <property type="component" value="Chromosome 15"/>
</dbReference>
<dbReference type="InterPro" id="IPR058874">
    <property type="entry name" value="WHD_plant"/>
</dbReference>
<dbReference type="EMBL" id="JAAGAX010000005">
    <property type="protein sequence ID" value="KAF2313331.1"/>
    <property type="molecule type" value="Genomic_DNA"/>
</dbReference>
<feature type="domain" description="Plant disease resistance WDH" evidence="1">
    <location>
        <begin position="289"/>
        <end position="353"/>
    </location>
</feature>
<dbReference type="PANTHER" id="PTHR32472">
    <property type="entry name" value="DNA REPAIR PROTEIN RADA"/>
    <property type="match status" value="1"/>
</dbReference>
<evidence type="ECO:0000259" key="1">
    <source>
        <dbReference type="Pfam" id="PF25895"/>
    </source>
</evidence>
<organism evidence="2 3">
    <name type="scientific">Hevea brasiliensis</name>
    <name type="common">Para rubber tree</name>
    <name type="synonym">Siphonia brasiliensis</name>
    <dbReference type="NCBI Taxonomy" id="3981"/>
    <lineage>
        <taxon>Eukaryota</taxon>
        <taxon>Viridiplantae</taxon>
        <taxon>Streptophyta</taxon>
        <taxon>Embryophyta</taxon>
        <taxon>Tracheophyta</taxon>
        <taxon>Spermatophyta</taxon>
        <taxon>Magnoliopsida</taxon>
        <taxon>eudicotyledons</taxon>
        <taxon>Gunneridae</taxon>
        <taxon>Pentapetalae</taxon>
        <taxon>rosids</taxon>
        <taxon>fabids</taxon>
        <taxon>Malpighiales</taxon>
        <taxon>Euphorbiaceae</taxon>
        <taxon>Crotonoideae</taxon>
        <taxon>Micrandreae</taxon>
        <taxon>Hevea</taxon>
    </lineage>
</organism>
<keyword evidence="3" id="KW-1185">Reference proteome</keyword>
<proteinExistence type="predicted"/>
<accession>A0A6A6MHS6</accession>
<dbReference type="PANTHER" id="PTHR32472:SF11">
    <property type="entry name" value="DISEASE RESISTANCE PROTEIN (TIR-NBS CLASS)"/>
    <property type="match status" value="1"/>
</dbReference>
<name>A0A6A6MHS6_HEVBR</name>
<comment type="caution">
    <text evidence="2">The sequence shown here is derived from an EMBL/GenBank/DDBJ whole genome shotgun (WGS) entry which is preliminary data.</text>
</comment>
<gene>
    <name evidence="2" type="ORF">GH714_010395</name>
</gene>
<evidence type="ECO:0000313" key="2">
    <source>
        <dbReference type="EMBL" id="KAF2313331.1"/>
    </source>
</evidence>
<reference evidence="2 3" key="1">
    <citation type="journal article" date="2020" name="Mol. Plant">
        <title>The Chromosome-Based Rubber Tree Genome Provides New Insights into Spurge Genome Evolution and Rubber Biosynthesis.</title>
        <authorList>
            <person name="Liu J."/>
            <person name="Shi C."/>
            <person name="Shi C.C."/>
            <person name="Li W."/>
            <person name="Zhang Q.J."/>
            <person name="Zhang Y."/>
            <person name="Li K."/>
            <person name="Lu H.F."/>
            <person name="Shi C."/>
            <person name="Zhu S.T."/>
            <person name="Xiao Z.Y."/>
            <person name="Nan H."/>
            <person name="Yue Y."/>
            <person name="Zhu X.G."/>
            <person name="Wu Y."/>
            <person name="Hong X.N."/>
            <person name="Fan G.Y."/>
            <person name="Tong Y."/>
            <person name="Zhang D."/>
            <person name="Mao C.L."/>
            <person name="Liu Y.L."/>
            <person name="Hao S.J."/>
            <person name="Liu W.Q."/>
            <person name="Lv M.Q."/>
            <person name="Zhang H.B."/>
            <person name="Liu Y."/>
            <person name="Hu-Tang G.R."/>
            <person name="Wang J.P."/>
            <person name="Wang J.H."/>
            <person name="Sun Y.H."/>
            <person name="Ni S.B."/>
            <person name="Chen W.B."/>
            <person name="Zhang X.C."/>
            <person name="Jiao Y.N."/>
            <person name="Eichler E.E."/>
            <person name="Li G.H."/>
            <person name="Liu X."/>
            <person name="Gao L.Z."/>
        </authorList>
    </citation>
    <scope>NUCLEOTIDE SEQUENCE [LARGE SCALE GENOMIC DNA]</scope>
    <source>
        <strain evidence="3">cv. GT1</strain>
        <tissue evidence="2">Leaf</tissue>
    </source>
</reference>